<protein>
    <recommendedName>
        <fullName evidence="2">Fungal lipase-type domain-containing protein</fullName>
    </recommendedName>
</protein>
<gene>
    <name evidence="3" type="ORF">METZ01_LOCUS83081</name>
</gene>
<dbReference type="CDD" id="cd00519">
    <property type="entry name" value="Lipase_3"/>
    <property type="match status" value="1"/>
</dbReference>
<dbReference type="InterPro" id="IPR051218">
    <property type="entry name" value="Sec_MonoDiacylglyc_Lipase"/>
</dbReference>
<organism evidence="3">
    <name type="scientific">marine metagenome</name>
    <dbReference type="NCBI Taxonomy" id="408172"/>
    <lineage>
        <taxon>unclassified sequences</taxon>
        <taxon>metagenomes</taxon>
        <taxon>ecological metagenomes</taxon>
    </lineage>
</organism>
<dbReference type="SUPFAM" id="SSF53474">
    <property type="entry name" value="alpha/beta-Hydrolases"/>
    <property type="match status" value="1"/>
</dbReference>
<dbReference type="AlphaFoldDB" id="A0A381USB2"/>
<keyword evidence="1" id="KW-1133">Transmembrane helix</keyword>
<dbReference type="Gene3D" id="3.40.50.1820">
    <property type="entry name" value="alpha/beta hydrolase"/>
    <property type="match status" value="1"/>
</dbReference>
<feature type="domain" description="Fungal lipase-type" evidence="2">
    <location>
        <begin position="88"/>
        <end position="219"/>
    </location>
</feature>
<dbReference type="GO" id="GO:0006629">
    <property type="term" value="P:lipid metabolic process"/>
    <property type="evidence" value="ECO:0007669"/>
    <property type="project" value="InterPro"/>
</dbReference>
<evidence type="ECO:0000256" key="1">
    <source>
        <dbReference type="SAM" id="Phobius"/>
    </source>
</evidence>
<sequence length="230" mass="25142">MQKIKVIGYVATLMYSSLIIGIILLLSSCSSKDTEEKEDVLSGSKANLPVSLTLLIEYAEYCKAIYDGGGDDRDNVAFDVKQKDGLTVIIIRGTANESNVESDADIALESDVRAGILLHKGFRDAAVTIMQIIDTSTTTSRSVIQGNQLQYPLASTVHLTGHSLGGAVAQIMGRWLHKRGYNVQVFSYGSPKISTQSGDKPRHWRVVRPSDPVPFMPPWPYIHTGVFVNS</sequence>
<evidence type="ECO:0000313" key="3">
    <source>
        <dbReference type="EMBL" id="SVA30227.1"/>
    </source>
</evidence>
<proteinExistence type="predicted"/>
<dbReference type="PROSITE" id="PS51257">
    <property type="entry name" value="PROKAR_LIPOPROTEIN"/>
    <property type="match status" value="1"/>
</dbReference>
<name>A0A381USB2_9ZZZZ</name>
<feature type="transmembrane region" description="Helical" evidence="1">
    <location>
        <begin position="6"/>
        <end position="27"/>
    </location>
</feature>
<feature type="non-terminal residue" evidence="3">
    <location>
        <position position="230"/>
    </location>
</feature>
<dbReference type="EMBL" id="UINC01006890">
    <property type="protein sequence ID" value="SVA30227.1"/>
    <property type="molecule type" value="Genomic_DNA"/>
</dbReference>
<keyword evidence="1" id="KW-0472">Membrane</keyword>
<dbReference type="InterPro" id="IPR002921">
    <property type="entry name" value="Fungal_lipase-type"/>
</dbReference>
<dbReference type="Pfam" id="PF01764">
    <property type="entry name" value="Lipase_3"/>
    <property type="match status" value="1"/>
</dbReference>
<feature type="non-terminal residue" evidence="3">
    <location>
        <position position="1"/>
    </location>
</feature>
<dbReference type="InterPro" id="IPR029058">
    <property type="entry name" value="AB_hydrolase_fold"/>
</dbReference>
<dbReference type="PANTHER" id="PTHR45856">
    <property type="entry name" value="ALPHA/BETA-HYDROLASES SUPERFAMILY PROTEIN"/>
    <property type="match status" value="1"/>
</dbReference>
<keyword evidence="1" id="KW-0812">Transmembrane</keyword>
<dbReference type="PANTHER" id="PTHR45856:SF24">
    <property type="entry name" value="FUNGAL LIPASE-LIKE DOMAIN-CONTAINING PROTEIN"/>
    <property type="match status" value="1"/>
</dbReference>
<evidence type="ECO:0000259" key="2">
    <source>
        <dbReference type="Pfam" id="PF01764"/>
    </source>
</evidence>
<accession>A0A381USB2</accession>
<reference evidence="3" key="1">
    <citation type="submission" date="2018-05" db="EMBL/GenBank/DDBJ databases">
        <authorList>
            <person name="Lanie J.A."/>
            <person name="Ng W.-L."/>
            <person name="Kazmierczak K.M."/>
            <person name="Andrzejewski T.M."/>
            <person name="Davidsen T.M."/>
            <person name="Wayne K.J."/>
            <person name="Tettelin H."/>
            <person name="Glass J.I."/>
            <person name="Rusch D."/>
            <person name="Podicherti R."/>
            <person name="Tsui H.-C.T."/>
            <person name="Winkler M.E."/>
        </authorList>
    </citation>
    <scope>NUCLEOTIDE SEQUENCE</scope>
</reference>